<evidence type="ECO:0000259" key="3">
    <source>
        <dbReference type="Pfam" id="PF13359"/>
    </source>
</evidence>
<reference evidence="4 5" key="1">
    <citation type="journal article" date="2021" name="Elife">
        <title>Chloroplast acquisition without the gene transfer in kleptoplastic sea slugs, Plakobranchus ocellatus.</title>
        <authorList>
            <person name="Maeda T."/>
            <person name="Takahashi S."/>
            <person name="Yoshida T."/>
            <person name="Shimamura S."/>
            <person name="Takaki Y."/>
            <person name="Nagai Y."/>
            <person name="Toyoda A."/>
            <person name="Suzuki Y."/>
            <person name="Arimoto A."/>
            <person name="Ishii H."/>
            <person name="Satoh N."/>
            <person name="Nishiyama T."/>
            <person name="Hasebe M."/>
            <person name="Maruyama T."/>
            <person name="Minagawa J."/>
            <person name="Obokata J."/>
            <person name="Shigenobu S."/>
        </authorList>
    </citation>
    <scope>NUCLEOTIDE SEQUENCE [LARGE SCALE GENOMIC DNA]</scope>
</reference>
<dbReference type="EMBL" id="BLXT01004603">
    <property type="protein sequence ID" value="GFO15077.1"/>
    <property type="molecule type" value="Genomic_DNA"/>
</dbReference>
<dbReference type="InterPro" id="IPR027806">
    <property type="entry name" value="HARBI1_dom"/>
</dbReference>
<gene>
    <name evidence="4" type="ORF">PoB_004158200</name>
</gene>
<accession>A0AAV4B7L5</accession>
<evidence type="ECO:0000313" key="5">
    <source>
        <dbReference type="Proteomes" id="UP000735302"/>
    </source>
</evidence>
<feature type="domain" description="DDE Tnp4" evidence="3">
    <location>
        <begin position="1"/>
        <end position="48"/>
    </location>
</feature>
<dbReference type="GO" id="GO:0046872">
    <property type="term" value="F:metal ion binding"/>
    <property type="evidence" value="ECO:0007669"/>
    <property type="project" value="UniProtKB-KW"/>
</dbReference>
<evidence type="ECO:0000313" key="4">
    <source>
        <dbReference type="EMBL" id="GFO15077.1"/>
    </source>
</evidence>
<proteinExistence type="predicted"/>
<organism evidence="4 5">
    <name type="scientific">Plakobranchus ocellatus</name>
    <dbReference type="NCBI Taxonomy" id="259542"/>
    <lineage>
        <taxon>Eukaryota</taxon>
        <taxon>Metazoa</taxon>
        <taxon>Spiralia</taxon>
        <taxon>Lophotrochozoa</taxon>
        <taxon>Mollusca</taxon>
        <taxon>Gastropoda</taxon>
        <taxon>Heterobranchia</taxon>
        <taxon>Euthyneura</taxon>
        <taxon>Panpulmonata</taxon>
        <taxon>Sacoglossa</taxon>
        <taxon>Placobranchoidea</taxon>
        <taxon>Plakobranchidae</taxon>
        <taxon>Plakobranchus</taxon>
    </lineage>
</organism>
<keyword evidence="5" id="KW-1185">Reference proteome</keyword>
<evidence type="ECO:0000256" key="2">
    <source>
        <dbReference type="ARBA" id="ARBA00022723"/>
    </source>
</evidence>
<dbReference type="Proteomes" id="UP000735302">
    <property type="component" value="Unassembled WGS sequence"/>
</dbReference>
<dbReference type="Pfam" id="PF13359">
    <property type="entry name" value="DDE_Tnp_4"/>
    <property type="match status" value="1"/>
</dbReference>
<sequence length="99" mass="11126">MILGDSGYMIRQWLLTPYANPHTEAQERFNLAHASTRSTIERCIALTNKRVTSRILQRVATDCAAKDESVSDYVTEIPQDRDDGTRKRKCAGVPCLLVS</sequence>
<comment type="cofactor">
    <cofactor evidence="1">
        <name>a divalent metal cation</name>
        <dbReference type="ChEBI" id="CHEBI:60240"/>
    </cofactor>
</comment>
<evidence type="ECO:0000256" key="1">
    <source>
        <dbReference type="ARBA" id="ARBA00001968"/>
    </source>
</evidence>
<keyword evidence="2" id="KW-0479">Metal-binding</keyword>
<name>A0AAV4B7L5_9GAST</name>
<dbReference type="AlphaFoldDB" id="A0AAV4B7L5"/>
<comment type="caution">
    <text evidence="4">The sequence shown here is derived from an EMBL/GenBank/DDBJ whole genome shotgun (WGS) entry which is preliminary data.</text>
</comment>
<protein>
    <submittedName>
        <fullName evidence="4">Low quality protein: putative nuclease harbi1</fullName>
    </submittedName>
</protein>